<comment type="caution">
    <text evidence="2">The sequence shown here is derived from an EMBL/GenBank/DDBJ whole genome shotgun (WGS) entry which is preliminary data.</text>
</comment>
<dbReference type="SUPFAM" id="SSF48371">
    <property type="entry name" value="ARM repeat"/>
    <property type="match status" value="1"/>
</dbReference>
<feature type="compositionally biased region" description="Basic residues" evidence="1">
    <location>
        <begin position="300"/>
        <end position="310"/>
    </location>
</feature>
<feature type="region of interest" description="Disordered" evidence="1">
    <location>
        <begin position="297"/>
        <end position="351"/>
    </location>
</feature>
<evidence type="ECO:0000256" key="1">
    <source>
        <dbReference type="SAM" id="MobiDB-lite"/>
    </source>
</evidence>
<dbReference type="InterPro" id="IPR016024">
    <property type="entry name" value="ARM-type_fold"/>
</dbReference>
<evidence type="ECO:0000313" key="2">
    <source>
        <dbReference type="EMBL" id="KAJ4455802.1"/>
    </source>
</evidence>
<sequence>MEATMVTLVLLAEGRKRKVPFPRNAGFEELKSLLAREFAPKTIVEFSYMSDGDVFASAATPNAAPSPTSTQSPPPNEPPLSAHADTPNEPSLHSQSPPPDVDGAAVIPLDEPPPADRRSERATQPAHNAPADEVDEGAVPPEPLPPPLATQPAPNEPLNAPADDVGDGAVHLESLPTQQPLNAPADDVDGAVALELIPPLAMCTLRLEAVGLPPRMVEIAPDEAEAMRLEEFMGLLAVDPMWIPTKPTQLIHTPTRLPSHIPGAGLVDSPESLHAVLRASLTQPVVLQVPLQPTKAERLKLKRQQKRKGKQQQEGQQPQEADGLEEAAAVADASVEASPTAPTPAGQTASSPLDDQIALLAARLGASPTDLLAHPDTTQAVLTDIACLASGDPTKMLPLLGRALVDPLVRLLAARSDLPTSSPALAETLFSTIATLSVTPENRAAYGRAAFGRAGATYWLVKMLAASPDLPRTHPEQAVKLYRAIATLAVDPQNQTMFLRDGIVAPFVRMLVDHPDLPVRCPAVAEWYFMALTRLTSDPEGQNAFWGAEIVPPLFRVLRDSFDLVATSPNVAQWLFHAIANLAMANEHRAAFVPAGVVTPLIRLLDAHPDMPQTHLDPARRIFLALANLADHSENLVPFARAGAVPALAKLLAANPNLLVAHSGIAQLAFDTISVLAIDPANRSAFGRAGVVLLLSRMLVQSDLTTPHPIVLEQFLAAIANLAADPENKQAFGRAGVSAPLVGLLGYSLPPAISRHLLRAISNLLIESADNYCFFVRDGIIPALLRLLPTLTTPDPVVAEQFTRVVIMLLWDPENRVPLTSVRPYLQRFRELFGVASELVEVALAMFD</sequence>
<gene>
    <name evidence="2" type="ORF">PAPYR_9164</name>
</gene>
<feature type="compositionally biased region" description="Low complexity" evidence="1">
    <location>
        <begin position="59"/>
        <end position="71"/>
    </location>
</feature>
<protein>
    <submittedName>
        <fullName evidence="2">Uncharacterized protein</fullName>
    </submittedName>
</protein>
<name>A0ABQ8U903_9EUKA</name>
<reference evidence="2" key="1">
    <citation type="journal article" date="2022" name="bioRxiv">
        <title>Genomics of Preaxostyla Flagellates Illuminates Evolutionary Transitions and the Path Towards Mitochondrial Loss.</title>
        <authorList>
            <person name="Novak L.V.F."/>
            <person name="Treitli S.C."/>
            <person name="Pyrih J."/>
            <person name="Halakuc P."/>
            <person name="Pipaliya S.V."/>
            <person name="Vacek V."/>
            <person name="Brzon O."/>
            <person name="Soukal P."/>
            <person name="Eme L."/>
            <person name="Dacks J.B."/>
            <person name="Karnkowska A."/>
            <person name="Elias M."/>
            <person name="Hampl V."/>
        </authorList>
    </citation>
    <scope>NUCLEOTIDE SEQUENCE</scope>
    <source>
        <strain evidence="2">RCP-MX</strain>
    </source>
</reference>
<dbReference type="PANTHER" id="PTHR23315">
    <property type="entry name" value="U BOX DOMAIN-CONTAINING"/>
    <property type="match status" value="1"/>
</dbReference>
<proteinExistence type="predicted"/>
<dbReference type="EMBL" id="JAPMOS010000092">
    <property type="protein sequence ID" value="KAJ4455802.1"/>
    <property type="molecule type" value="Genomic_DNA"/>
</dbReference>
<dbReference type="SMART" id="SM00185">
    <property type="entry name" value="ARM"/>
    <property type="match status" value="6"/>
</dbReference>
<dbReference type="InterPro" id="IPR000225">
    <property type="entry name" value="Armadillo"/>
</dbReference>
<dbReference type="InterPro" id="IPR011989">
    <property type="entry name" value="ARM-like"/>
</dbReference>
<feature type="compositionally biased region" description="Low complexity" evidence="1">
    <location>
        <begin position="312"/>
        <end position="338"/>
    </location>
</feature>
<dbReference type="Gene3D" id="1.25.10.10">
    <property type="entry name" value="Leucine-rich Repeat Variant"/>
    <property type="match status" value="2"/>
</dbReference>
<feature type="region of interest" description="Disordered" evidence="1">
    <location>
        <begin position="59"/>
        <end position="163"/>
    </location>
</feature>
<accession>A0ABQ8U903</accession>
<feature type="compositionally biased region" description="Pro residues" evidence="1">
    <location>
        <begin position="140"/>
        <end position="149"/>
    </location>
</feature>
<evidence type="ECO:0000313" key="3">
    <source>
        <dbReference type="Proteomes" id="UP001141327"/>
    </source>
</evidence>
<dbReference type="Proteomes" id="UP001141327">
    <property type="component" value="Unassembled WGS sequence"/>
</dbReference>
<keyword evidence="3" id="KW-1185">Reference proteome</keyword>
<organism evidence="2 3">
    <name type="scientific">Paratrimastix pyriformis</name>
    <dbReference type="NCBI Taxonomy" id="342808"/>
    <lineage>
        <taxon>Eukaryota</taxon>
        <taxon>Metamonada</taxon>
        <taxon>Preaxostyla</taxon>
        <taxon>Paratrimastigidae</taxon>
        <taxon>Paratrimastix</taxon>
    </lineage>
</organism>
<dbReference type="PANTHER" id="PTHR23315:SF7">
    <property type="entry name" value="U-BOX DOMAIN-CONTAINING PROTEIN 4"/>
    <property type="match status" value="1"/>
</dbReference>